<feature type="domain" description="CHAT" evidence="5">
    <location>
        <begin position="623"/>
        <end position="936"/>
    </location>
</feature>
<dbReference type="GO" id="GO:0016020">
    <property type="term" value="C:membrane"/>
    <property type="evidence" value="ECO:0007669"/>
    <property type="project" value="TreeGrafter"/>
</dbReference>
<evidence type="ECO:0000256" key="2">
    <source>
        <dbReference type="ARBA" id="ARBA00022803"/>
    </source>
</evidence>
<dbReference type="InterPro" id="IPR011990">
    <property type="entry name" value="TPR-like_helical_dom_sf"/>
</dbReference>
<dbReference type="OrthoDB" id="3882674at2"/>
<dbReference type="GO" id="GO:0060090">
    <property type="term" value="F:molecular adaptor activity"/>
    <property type="evidence" value="ECO:0007669"/>
    <property type="project" value="TreeGrafter"/>
</dbReference>
<dbReference type="InterPro" id="IPR019734">
    <property type="entry name" value="TPR_rpt"/>
</dbReference>
<dbReference type="HOGENOM" id="CLU_003728_15_0_3"/>
<proteinExistence type="predicted"/>
<dbReference type="PANTHER" id="PTHR45831">
    <property type="entry name" value="LD24721P"/>
    <property type="match status" value="1"/>
</dbReference>
<evidence type="ECO:0000256" key="4">
    <source>
        <dbReference type="SAM" id="MobiDB-lite"/>
    </source>
</evidence>
<dbReference type="InterPro" id="IPR024983">
    <property type="entry name" value="CHAT_dom"/>
</dbReference>
<gene>
    <name evidence="6" type="ORF">MC7420_3740</name>
</gene>
<feature type="region of interest" description="Disordered" evidence="4">
    <location>
        <begin position="572"/>
        <end position="612"/>
    </location>
</feature>
<dbReference type="GO" id="GO:0006620">
    <property type="term" value="P:post-translational protein targeting to endoplasmic reticulum membrane"/>
    <property type="evidence" value="ECO:0007669"/>
    <property type="project" value="TreeGrafter"/>
</dbReference>
<dbReference type="SUPFAM" id="SSF48452">
    <property type="entry name" value="TPR-like"/>
    <property type="match status" value="1"/>
</dbReference>
<dbReference type="Pfam" id="PF00515">
    <property type="entry name" value="TPR_1"/>
    <property type="match status" value="2"/>
</dbReference>
<dbReference type="GO" id="GO:0072380">
    <property type="term" value="C:TRC complex"/>
    <property type="evidence" value="ECO:0007669"/>
    <property type="project" value="TreeGrafter"/>
</dbReference>
<dbReference type="PROSITE" id="PS50293">
    <property type="entry name" value="TPR_REGION"/>
    <property type="match status" value="8"/>
</dbReference>
<feature type="repeat" description="TPR" evidence="3">
    <location>
        <begin position="48"/>
        <end position="81"/>
    </location>
</feature>
<feature type="repeat" description="TPR" evidence="3">
    <location>
        <begin position="184"/>
        <end position="217"/>
    </location>
</feature>
<protein>
    <submittedName>
        <fullName evidence="6">Tetratricopeptide repeat domain protein</fullName>
    </submittedName>
</protein>
<dbReference type="SMART" id="SM00028">
    <property type="entry name" value="TPR"/>
    <property type="match status" value="8"/>
</dbReference>
<reference evidence="6 7" key="1">
    <citation type="submission" date="2008-07" db="EMBL/GenBank/DDBJ databases">
        <authorList>
            <person name="Tandeau de Marsac N."/>
            <person name="Ferriera S."/>
            <person name="Johnson J."/>
            <person name="Kravitz S."/>
            <person name="Beeson K."/>
            <person name="Sutton G."/>
            <person name="Rogers Y.-H."/>
            <person name="Friedman R."/>
            <person name="Frazier M."/>
            <person name="Venter J.C."/>
        </authorList>
    </citation>
    <scope>NUCLEOTIDE SEQUENCE [LARGE SCALE GENOMIC DNA]</scope>
    <source>
        <strain evidence="6 7">PCC 7420</strain>
    </source>
</reference>
<dbReference type="eggNOG" id="COG0457">
    <property type="taxonomic scope" value="Bacteria"/>
</dbReference>
<dbReference type="Pfam" id="PF13414">
    <property type="entry name" value="TPR_11"/>
    <property type="match status" value="2"/>
</dbReference>
<dbReference type="Proteomes" id="UP000003835">
    <property type="component" value="Unassembled WGS sequence"/>
</dbReference>
<organism evidence="6 7">
    <name type="scientific">Coleofasciculus chthonoplastes PCC 7420</name>
    <dbReference type="NCBI Taxonomy" id="118168"/>
    <lineage>
        <taxon>Bacteria</taxon>
        <taxon>Bacillati</taxon>
        <taxon>Cyanobacteriota</taxon>
        <taxon>Cyanophyceae</taxon>
        <taxon>Coleofasciculales</taxon>
        <taxon>Coleofasciculaceae</taxon>
        <taxon>Coleofasciculus</taxon>
    </lineage>
</organism>
<evidence type="ECO:0000259" key="5">
    <source>
        <dbReference type="Pfam" id="PF12770"/>
    </source>
</evidence>
<accession>B4VX74</accession>
<feature type="repeat" description="TPR" evidence="3">
    <location>
        <begin position="82"/>
        <end position="115"/>
    </location>
</feature>
<dbReference type="Pfam" id="PF13432">
    <property type="entry name" value="TPR_16"/>
    <property type="match status" value="1"/>
</dbReference>
<feature type="compositionally biased region" description="Basic and acidic residues" evidence="4">
    <location>
        <begin position="592"/>
        <end position="609"/>
    </location>
</feature>
<sequence length="942" mass="108227">MTPSEGQDINEYLAQQWFNQGCEYFQLGQFEQAIASYDKALQIKPDDHNAWYNRGTALLNIGEYEEAIASFEKALQFKPDSYEAWLNRGLALAKLGEYEEAITFFDKAIQIKPDSYEAWLNRGLALAKLGEYEEAIASYDKAIQIKPDKHETWHNWGLVLDDLGEYEEAIASYDKALQCKPDLHETWHNRGAALADLREYEKAIASYDKALQFKPDLHKTWHNRGKALGDLGEYEKAIVSYDKALQIKPDKHEAWLSRGLVLAELGEYEKAIASYDKALQFKPDFHDAWLNRGIAAGNSRHYNPEAATFLQFQFPDTSPILPNPTLTQRGYQGALLSFQEGLKHCLQDTHPEGWGRLHQYRGIVHYWQGKYQPNYRDYWRKARTEYHQALITLTPDAYPEQHLEVIQNLIRALLGLNQDTEAKEWRNQGLKVFQNLLNRQKSTFQKRRLLAKFLPFSQMRVDVLVEEGEPILALETAEMNKNLYLTWILDARNETTLSPDYRQIQSLTNPTTAIIYWHLSPNALTTFIIKHNSQNPIIIDAPLSPSGEVRGIKPLEDWIKIWDYSYQEYRKNPPQPPVQKKRSNIWLPPFEGGREGDRKGGRKGDKMDEQDLGQSWQDNLPKLLEELHHILNIPAILTQLNSESNANPSTQIQNLILIPHRDLHRFPLHALFPDTFTITYLPSAQIGLNLHNRGEIHPILPLLIDSPPHQNCKSLPNAVVESAAIAQLFPNSQRISGEQATKTTVTNALNGNYTIFHFSGHGTYEYETPQNSALLLNHQDKLTINDIRQLCLNSYYLVTLAACETALTGRETIEKDYVGLVSAFVYQGVSHVLSTLWIILDDISSSLFIVYFYCQLKKGKPPGVALTKTQKWLQNLTYQELALYYQEFEQQLPKEENTLRPKIRIELGKIRDMEPDKQQAKPFQHPYYWAAFTITGAPPDNP</sequence>
<dbReference type="STRING" id="118168.MC7420_3740"/>
<evidence type="ECO:0000313" key="6">
    <source>
        <dbReference type="EMBL" id="EDX73566.1"/>
    </source>
</evidence>
<keyword evidence="1" id="KW-0677">Repeat</keyword>
<name>B4VX74_9CYAN</name>
<dbReference type="SUPFAM" id="SSF48439">
    <property type="entry name" value="Protein prenylyltransferase"/>
    <property type="match status" value="1"/>
</dbReference>
<feature type="repeat" description="TPR" evidence="3">
    <location>
        <begin position="218"/>
        <end position="251"/>
    </location>
</feature>
<dbReference type="EMBL" id="DS989857">
    <property type="protein sequence ID" value="EDX73566.1"/>
    <property type="molecule type" value="Genomic_DNA"/>
</dbReference>
<dbReference type="Pfam" id="PF12770">
    <property type="entry name" value="CHAT"/>
    <property type="match status" value="1"/>
</dbReference>
<keyword evidence="7" id="KW-1185">Reference proteome</keyword>
<dbReference type="InterPro" id="IPR047150">
    <property type="entry name" value="SGT"/>
</dbReference>
<feature type="repeat" description="TPR" evidence="3">
    <location>
        <begin position="150"/>
        <end position="183"/>
    </location>
</feature>
<feature type="repeat" description="TPR" evidence="3">
    <location>
        <begin position="116"/>
        <end position="149"/>
    </location>
</feature>
<feature type="repeat" description="TPR" evidence="3">
    <location>
        <begin position="14"/>
        <end position="47"/>
    </location>
</feature>
<dbReference type="PANTHER" id="PTHR45831:SF2">
    <property type="entry name" value="LD24721P"/>
    <property type="match status" value="1"/>
</dbReference>
<dbReference type="RefSeq" id="WP_006103267.1">
    <property type="nucleotide sequence ID" value="NZ_DS989857.1"/>
</dbReference>
<evidence type="ECO:0000313" key="7">
    <source>
        <dbReference type="Proteomes" id="UP000003835"/>
    </source>
</evidence>
<dbReference type="PROSITE" id="PS50005">
    <property type="entry name" value="TPR"/>
    <property type="match status" value="8"/>
</dbReference>
<evidence type="ECO:0000256" key="3">
    <source>
        <dbReference type="PROSITE-ProRule" id="PRU00339"/>
    </source>
</evidence>
<keyword evidence="2 3" id="KW-0802">TPR repeat</keyword>
<dbReference type="Gene3D" id="1.25.40.10">
    <property type="entry name" value="Tetratricopeptide repeat domain"/>
    <property type="match status" value="4"/>
</dbReference>
<dbReference type="eggNOG" id="COG4995">
    <property type="taxonomic scope" value="Bacteria"/>
</dbReference>
<feature type="repeat" description="TPR" evidence="3">
    <location>
        <begin position="252"/>
        <end position="285"/>
    </location>
</feature>
<evidence type="ECO:0000256" key="1">
    <source>
        <dbReference type="ARBA" id="ARBA00022737"/>
    </source>
</evidence>
<dbReference type="AlphaFoldDB" id="B4VX74"/>